<dbReference type="Pfam" id="PF00078">
    <property type="entry name" value="RVT_1"/>
    <property type="match status" value="1"/>
</dbReference>
<organism evidence="2">
    <name type="scientific">Graphocephala atropunctata</name>
    <dbReference type="NCBI Taxonomy" id="36148"/>
    <lineage>
        <taxon>Eukaryota</taxon>
        <taxon>Metazoa</taxon>
        <taxon>Ecdysozoa</taxon>
        <taxon>Arthropoda</taxon>
        <taxon>Hexapoda</taxon>
        <taxon>Insecta</taxon>
        <taxon>Pterygota</taxon>
        <taxon>Neoptera</taxon>
        <taxon>Paraneoptera</taxon>
        <taxon>Hemiptera</taxon>
        <taxon>Auchenorrhyncha</taxon>
        <taxon>Membracoidea</taxon>
        <taxon>Cicadellidae</taxon>
        <taxon>Cicadellinae</taxon>
        <taxon>Cicadellini</taxon>
        <taxon>Graphocephala</taxon>
    </lineage>
</organism>
<gene>
    <name evidence="2" type="ORF">g.48152</name>
</gene>
<accession>A0A1B6M3N2</accession>
<dbReference type="PANTHER" id="PTHR33332">
    <property type="entry name" value="REVERSE TRANSCRIPTASE DOMAIN-CONTAINING PROTEIN"/>
    <property type="match status" value="1"/>
</dbReference>
<protein>
    <recommendedName>
        <fullName evidence="1">Reverse transcriptase domain-containing protein</fullName>
    </recommendedName>
</protein>
<feature type="domain" description="Reverse transcriptase" evidence="1">
    <location>
        <begin position="21"/>
        <end position="139"/>
    </location>
</feature>
<dbReference type="AlphaFoldDB" id="A0A1B6M3N2"/>
<evidence type="ECO:0000259" key="1">
    <source>
        <dbReference type="Pfam" id="PF00078"/>
    </source>
</evidence>
<sequence>MEHSISDPSRNCNYVSKVISQVQTVRHGVPQGSIRGPLWFLCYLRGLPGVMSVGGAACLYADDTNITVRGDSKESIEIASFLNLSNAKGFLDSKNLLINPNKSNFISSCTKQTQDKLSPNIFLDDKKLDQVECTKFLGLLIDEHLSWDKHIDHVVNRMSSGLYAMRQLYKICNSKTLLTIYYSLVHSHLAYGISLYGATKKGNLDRILLQQKRGIRIMHNLKKTDSVKNLFIELGILTVYGLYILETATYAKQLVNETSDEYRHPYNTRFHRNVDRHNLEFYKKKTKYIGNRFLHCLPRTFLTEANNKLFKNKLKDYLIRLAPYSLEEFGDSL</sequence>
<proteinExistence type="predicted"/>
<evidence type="ECO:0000313" key="2">
    <source>
        <dbReference type="EMBL" id="JAT30542.1"/>
    </source>
</evidence>
<name>A0A1B6M3N2_9HEMI</name>
<dbReference type="EMBL" id="GEBQ01009435">
    <property type="protein sequence ID" value="JAT30542.1"/>
    <property type="molecule type" value="Transcribed_RNA"/>
</dbReference>
<reference evidence="2" key="1">
    <citation type="submission" date="2015-11" db="EMBL/GenBank/DDBJ databases">
        <title>De novo transcriptome assembly of four potential Pierce s Disease insect vectors from Arizona vineyards.</title>
        <authorList>
            <person name="Tassone E.E."/>
        </authorList>
    </citation>
    <scope>NUCLEOTIDE SEQUENCE</scope>
</reference>
<dbReference type="InterPro" id="IPR000477">
    <property type="entry name" value="RT_dom"/>
</dbReference>